<dbReference type="Proteomes" id="UP000289437">
    <property type="component" value="Unassembled WGS sequence"/>
</dbReference>
<proteinExistence type="predicted"/>
<keyword evidence="1" id="KW-0812">Transmembrane</keyword>
<comment type="caution">
    <text evidence="2">The sequence shown here is derived from an EMBL/GenBank/DDBJ whole genome shotgun (WGS) entry which is preliminary data.</text>
</comment>
<name>A0A4Q0T5L5_9BACT</name>
<organism evidence="2 3">
    <name type="scientific">Granulicella sibirica</name>
    <dbReference type="NCBI Taxonomy" id="2479048"/>
    <lineage>
        <taxon>Bacteria</taxon>
        <taxon>Pseudomonadati</taxon>
        <taxon>Acidobacteriota</taxon>
        <taxon>Terriglobia</taxon>
        <taxon>Terriglobales</taxon>
        <taxon>Acidobacteriaceae</taxon>
        <taxon>Granulicella</taxon>
    </lineage>
</organism>
<evidence type="ECO:0000313" key="2">
    <source>
        <dbReference type="EMBL" id="RXH58697.1"/>
    </source>
</evidence>
<keyword evidence="3" id="KW-1185">Reference proteome</keyword>
<sequence>MVAGGYVSTNGSGWFLWPRGFWVLALILFVLFLLRRRRR</sequence>
<dbReference type="AlphaFoldDB" id="A0A4Q0T5L5"/>
<accession>A0A4Q0T5L5</accession>
<gene>
    <name evidence="2" type="ORF">GRAN_2007</name>
</gene>
<feature type="transmembrane region" description="Helical" evidence="1">
    <location>
        <begin position="14"/>
        <end position="34"/>
    </location>
</feature>
<reference evidence="2 3" key="1">
    <citation type="submission" date="2018-11" db="EMBL/GenBank/DDBJ databases">
        <authorList>
            <person name="Mardanov A.V."/>
            <person name="Ravin N.V."/>
            <person name="Dedysh S.N."/>
        </authorList>
    </citation>
    <scope>NUCLEOTIDE SEQUENCE [LARGE SCALE GENOMIC DNA]</scope>
    <source>
        <strain evidence="2 3">AF10</strain>
    </source>
</reference>
<reference evidence="3" key="2">
    <citation type="submission" date="2019-02" db="EMBL/GenBank/DDBJ databases">
        <title>Granulicella sibirica sp. nov., a psychrotolerant acidobacterium isolated from an organic soil layer in forested tundra, West Siberia.</title>
        <authorList>
            <person name="Oshkin I.Y."/>
            <person name="Kulichevskaya I.S."/>
            <person name="Rijpstra W.I.C."/>
            <person name="Sinninghe Damste J.S."/>
            <person name="Rakitin A.L."/>
            <person name="Ravin N.V."/>
            <person name="Dedysh S.N."/>
        </authorList>
    </citation>
    <scope>NUCLEOTIDE SEQUENCE [LARGE SCALE GENOMIC DNA]</scope>
    <source>
        <strain evidence="3">AF10</strain>
    </source>
</reference>
<protein>
    <submittedName>
        <fullName evidence="2">Uncharacterized protein</fullName>
    </submittedName>
</protein>
<evidence type="ECO:0000313" key="3">
    <source>
        <dbReference type="Proteomes" id="UP000289437"/>
    </source>
</evidence>
<keyword evidence="1" id="KW-0472">Membrane</keyword>
<dbReference type="EMBL" id="RDSM01000001">
    <property type="protein sequence ID" value="RXH58697.1"/>
    <property type="molecule type" value="Genomic_DNA"/>
</dbReference>
<keyword evidence="1" id="KW-1133">Transmembrane helix</keyword>
<evidence type="ECO:0000256" key="1">
    <source>
        <dbReference type="SAM" id="Phobius"/>
    </source>
</evidence>